<dbReference type="AlphaFoldDB" id="A0A0F5Q1H9"/>
<dbReference type="EMBL" id="FOMB01000012">
    <property type="protein sequence ID" value="SFC85017.1"/>
    <property type="molecule type" value="Genomic_DNA"/>
</dbReference>
<sequence length="113" mass="11891">MIQAVPPAGAEAIETSGSGFASLEAKFHTVDSVVNALKGISCSVRKRECFAFVGESGSKTKAVLSILRLTQSPPGISPTAALRSWERTCSSSPPFYSHVPDAGGRWRLANLLA</sequence>
<evidence type="ECO:0000313" key="3">
    <source>
        <dbReference type="Proteomes" id="UP000033519"/>
    </source>
</evidence>
<dbReference type="STRING" id="728005.SAMN04488059_112106"/>
<dbReference type="RefSeq" id="WP_046170078.1">
    <property type="nucleotide sequence ID" value="NZ_FOMB01000012.1"/>
</dbReference>
<reference evidence="1 3" key="1">
    <citation type="submission" date="2015-03" db="EMBL/GenBank/DDBJ databases">
        <authorList>
            <person name="Lepp D."/>
            <person name="Hassan Y.I."/>
            <person name="Li X.-Z."/>
            <person name="Zhou T."/>
        </authorList>
    </citation>
    <scope>NUCLEOTIDE SEQUENCE [LARGE SCALE GENOMIC DNA]</scope>
    <source>
        <strain evidence="1 3">Cr7-05</strain>
    </source>
</reference>
<dbReference type="Proteomes" id="UP000182258">
    <property type="component" value="Unassembled WGS sequence"/>
</dbReference>
<protein>
    <submittedName>
        <fullName evidence="2">Uncharacterized protein</fullName>
    </submittedName>
</protein>
<reference evidence="2 4" key="2">
    <citation type="submission" date="2016-10" db="EMBL/GenBank/DDBJ databases">
        <authorList>
            <person name="de Groot N.N."/>
        </authorList>
    </citation>
    <scope>NUCLEOTIDE SEQUENCE [LARGE SCALE GENOMIC DNA]</scope>
    <source>
        <strain evidence="2 4">CGMCC 1.10210</strain>
    </source>
</reference>
<dbReference type="PATRIC" id="fig|728005.3.peg.3619"/>
<organism evidence="2 4">
    <name type="scientific">Devosia psychrophila</name>
    <dbReference type="NCBI Taxonomy" id="728005"/>
    <lineage>
        <taxon>Bacteria</taxon>
        <taxon>Pseudomonadati</taxon>
        <taxon>Pseudomonadota</taxon>
        <taxon>Alphaproteobacteria</taxon>
        <taxon>Hyphomicrobiales</taxon>
        <taxon>Devosiaceae</taxon>
        <taxon>Devosia</taxon>
    </lineage>
</organism>
<dbReference type="Proteomes" id="UP000033519">
    <property type="component" value="Unassembled WGS sequence"/>
</dbReference>
<name>A0A0F5Q1H9_9HYPH</name>
<evidence type="ECO:0000313" key="2">
    <source>
        <dbReference type="EMBL" id="SFC85017.1"/>
    </source>
</evidence>
<evidence type="ECO:0000313" key="1">
    <source>
        <dbReference type="EMBL" id="KKC33934.1"/>
    </source>
</evidence>
<proteinExistence type="predicted"/>
<evidence type="ECO:0000313" key="4">
    <source>
        <dbReference type="Proteomes" id="UP000182258"/>
    </source>
</evidence>
<keyword evidence="3" id="KW-1185">Reference proteome</keyword>
<gene>
    <name evidence="2" type="ORF">SAMN04488059_112106</name>
    <name evidence="1" type="ORF">WH91_05950</name>
</gene>
<accession>A0A0F5Q1H9</accession>
<dbReference type="EMBL" id="LAPV01000073">
    <property type="protein sequence ID" value="KKC33934.1"/>
    <property type="molecule type" value="Genomic_DNA"/>
</dbReference>